<feature type="domain" description="HTH luxR-type" evidence="4">
    <location>
        <begin position="161"/>
        <end position="228"/>
    </location>
</feature>
<dbReference type="EMBL" id="CP121271">
    <property type="protein sequence ID" value="WMC87505.1"/>
    <property type="molecule type" value="Genomic_DNA"/>
</dbReference>
<organism evidence="5">
    <name type="scientific">Streptomyces rochei</name>
    <name type="common">Streptomyces parvullus</name>
    <dbReference type="NCBI Taxonomy" id="1928"/>
    <lineage>
        <taxon>Bacteria</taxon>
        <taxon>Bacillati</taxon>
        <taxon>Actinomycetota</taxon>
        <taxon>Actinomycetes</taxon>
        <taxon>Kitasatosporales</taxon>
        <taxon>Streptomycetaceae</taxon>
        <taxon>Streptomyces</taxon>
        <taxon>Streptomyces rochei group</taxon>
    </lineage>
</organism>
<sequence length="230" mass="25176">MESQTLVRSDTARTALQPLTDSDSVADQLDALHHRAVRELRLALPRRPYDSRVRERAALLSGELVRRGARVRVLHLADVARDPAQAEDLRRITASGAQVRTLPRLPVWMAVVDRDLAIVPSDPALGESAATLLRGRPLVAGHQALFDQVWAGCAPVPADRRAGGPERGGLDEREREALVLLAEGLTDEGISRRTGLSVRTVRRTIAGVMSRMGAQSRFQAGVEAARRQWI</sequence>
<dbReference type="GO" id="GO:0003677">
    <property type="term" value="F:DNA binding"/>
    <property type="evidence" value="ECO:0007669"/>
    <property type="project" value="UniProtKB-KW"/>
</dbReference>
<dbReference type="PRINTS" id="PR00038">
    <property type="entry name" value="HTHLUXR"/>
</dbReference>
<evidence type="ECO:0000313" key="5">
    <source>
        <dbReference type="EMBL" id="AKV89126.1"/>
    </source>
</evidence>
<dbReference type="PANTHER" id="PTHR43214">
    <property type="entry name" value="TWO-COMPONENT RESPONSE REGULATOR"/>
    <property type="match status" value="1"/>
</dbReference>
<dbReference type="EMBL" id="JBIENY010000475">
    <property type="protein sequence ID" value="MFG6300184.1"/>
    <property type="molecule type" value="Genomic_DNA"/>
</dbReference>
<dbReference type="InterPro" id="IPR000792">
    <property type="entry name" value="Tscrpt_reg_LuxR_C"/>
</dbReference>
<dbReference type="Proteomes" id="UP001231701">
    <property type="component" value="Chromosome"/>
</dbReference>
<gene>
    <name evidence="6" type="ORF">ACGU38_33135</name>
    <name evidence="7" type="ORF">P7W03_18930</name>
</gene>
<evidence type="ECO:0000256" key="2">
    <source>
        <dbReference type="ARBA" id="ARBA00023125"/>
    </source>
</evidence>
<evidence type="ECO:0000256" key="3">
    <source>
        <dbReference type="ARBA" id="ARBA00023163"/>
    </source>
</evidence>
<reference evidence="6 8" key="3">
    <citation type="submission" date="2024-10" db="EMBL/GenBank/DDBJ databases">
        <title>Draft genome assembly of a novel steroid transforming actinomycete isolated from African clawed frog Xenopus laevis.</title>
        <authorList>
            <person name="Bragin E."/>
            <person name="Kollerov V."/>
            <person name="Donova M.V."/>
        </authorList>
    </citation>
    <scope>NUCLEOTIDE SEQUENCE [LARGE SCALE GENOMIC DNA]</scope>
    <source>
        <strain evidence="6 8">MTOC-St3</strain>
    </source>
</reference>
<dbReference type="InterPro" id="IPR039420">
    <property type="entry name" value="WalR-like"/>
</dbReference>
<dbReference type="AlphaFoldDB" id="A0A0K1TP38"/>
<dbReference type="PANTHER" id="PTHR43214:SF24">
    <property type="entry name" value="TRANSCRIPTIONAL REGULATORY PROTEIN NARL-RELATED"/>
    <property type="match status" value="1"/>
</dbReference>
<keyword evidence="2" id="KW-0238">DNA-binding</keyword>
<accession>A0A0K1TP38</accession>
<dbReference type="SMART" id="SM00421">
    <property type="entry name" value="HTH_LUXR"/>
    <property type="match status" value="1"/>
</dbReference>
<dbReference type="InterPro" id="IPR036388">
    <property type="entry name" value="WH-like_DNA-bd_sf"/>
</dbReference>
<proteinExistence type="predicted"/>
<dbReference type="Proteomes" id="UP001605990">
    <property type="component" value="Unassembled WGS sequence"/>
</dbReference>
<reference evidence="5" key="1">
    <citation type="submission" date="2015-02" db="EMBL/GenBank/DDBJ databases">
        <title>Discovery of a novel antibiotic invisible to genome mining, by efficient functional screening of genomic libraries.</title>
        <authorList>
            <person name="Xu M."/>
            <person name="Wang Y."/>
            <person name="Zhao Z."/>
            <person name="Xu L."/>
            <person name="Chen X."/>
            <person name="Gao G."/>
            <person name="Han D."/>
            <person name="Liu L."/>
            <person name="Huang S.-X."/>
            <person name="He X."/>
            <person name="Lin S."/>
            <person name="Kang Q."/>
            <person name="Ou H.-Y."/>
            <person name="Zhou H."/>
            <person name="Pang X."/>
            <person name="Deng Z."/>
            <person name="Tao M."/>
        </authorList>
    </citation>
    <scope>NUCLEOTIDE SEQUENCE</scope>
    <source>
        <strain evidence="5">Sal35</strain>
    </source>
</reference>
<evidence type="ECO:0000313" key="7">
    <source>
        <dbReference type="EMBL" id="WMC87505.1"/>
    </source>
</evidence>
<dbReference type="EMBL" id="KP823601">
    <property type="protein sequence ID" value="AKV89126.1"/>
    <property type="molecule type" value="Genomic_DNA"/>
</dbReference>
<dbReference type="GeneID" id="90944143"/>
<keyword evidence="1" id="KW-0805">Transcription regulation</keyword>
<evidence type="ECO:0000313" key="8">
    <source>
        <dbReference type="Proteomes" id="UP001605990"/>
    </source>
</evidence>
<dbReference type="Pfam" id="PF00196">
    <property type="entry name" value="GerE"/>
    <property type="match status" value="1"/>
</dbReference>
<protein>
    <submittedName>
        <fullName evidence="6">LuxR C-terminal-related transcriptional regulator</fullName>
    </submittedName>
    <submittedName>
        <fullName evidence="5">Putative regulatory protein</fullName>
    </submittedName>
</protein>
<keyword evidence="3" id="KW-0804">Transcription</keyword>
<dbReference type="GO" id="GO:0006355">
    <property type="term" value="P:regulation of DNA-templated transcription"/>
    <property type="evidence" value="ECO:0007669"/>
    <property type="project" value="InterPro"/>
</dbReference>
<dbReference type="RefSeq" id="WP_019324858.1">
    <property type="nucleotide sequence ID" value="NZ_CP121271.1"/>
</dbReference>
<keyword evidence="8" id="KW-1185">Reference proteome</keyword>
<reference evidence="7" key="2">
    <citation type="submission" date="2023-03" db="EMBL/GenBank/DDBJ databases">
        <title>Borrelidin-producing and root-colonizing Streptomyces rochei is a potent biopesticide for soil-borne oomycete-caused plant diseases.</title>
        <authorList>
            <person name="Zhou D."/>
            <person name="Wang X."/>
            <person name="Navarro-Munoz J.C."/>
            <person name="Li W."/>
            <person name="Li J."/>
            <person name="Jiu M."/>
            <person name="Deng S."/>
            <person name="Ye Y."/>
            <person name="Daly P."/>
            <person name="Wei L."/>
        </authorList>
    </citation>
    <scope>NUCLEOTIDE SEQUENCE</scope>
    <source>
        <strain evidence="7">JK1</strain>
    </source>
</reference>
<dbReference type="Gene3D" id="1.10.10.10">
    <property type="entry name" value="Winged helix-like DNA-binding domain superfamily/Winged helix DNA-binding domain"/>
    <property type="match status" value="1"/>
</dbReference>
<dbReference type="CDD" id="cd06170">
    <property type="entry name" value="LuxR_C_like"/>
    <property type="match status" value="1"/>
</dbReference>
<evidence type="ECO:0000313" key="6">
    <source>
        <dbReference type="EMBL" id="MFG6300184.1"/>
    </source>
</evidence>
<dbReference type="SUPFAM" id="SSF46894">
    <property type="entry name" value="C-terminal effector domain of the bipartite response regulators"/>
    <property type="match status" value="1"/>
</dbReference>
<evidence type="ECO:0000256" key="1">
    <source>
        <dbReference type="ARBA" id="ARBA00023015"/>
    </source>
</evidence>
<dbReference type="InterPro" id="IPR016032">
    <property type="entry name" value="Sig_transdc_resp-reg_C-effctor"/>
</dbReference>
<dbReference type="PROSITE" id="PS50043">
    <property type="entry name" value="HTH_LUXR_2"/>
    <property type="match status" value="1"/>
</dbReference>
<evidence type="ECO:0000259" key="4">
    <source>
        <dbReference type="PROSITE" id="PS50043"/>
    </source>
</evidence>
<name>A0A0K1TP38_STRRO</name>